<sequence>MENYSRTIHTFQTVGEGFVPARLRNKLAKEPTTVAVPSSGSSTAGSTTSEDSRAASLAESQDTNNHISPLSLQSSQFRAAPIRQTPGWHAPFPFILMLVSCAGLCTSELARALEHSPILIFLVSLLLNMAVLVLALKSSGVFQHIPLNGREKIHISPYRHRRPLLWPSLLIRILAIELTFSAGLCSFYLEQSIPAVFTSSLFKVALNAAVLAFAHSLVTHVAYEFPRRRHALTQSVPYAYAGRTSWNHDASVLRTCVERLRTLADELEDYGEEERGMLAASLLCMLDCTHELVSAACEE</sequence>
<proteinExistence type="predicted"/>
<reference evidence="1" key="2">
    <citation type="journal article" date="2022" name="New Phytol.">
        <title>Evolutionary transition to the ectomycorrhizal habit in the genomes of a hyperdiverse lineage of mushroom-forming fungi.</title>
        <authorList>
            <person name="Looney B."/>
            <person name="Miyauchi S."/>
            <person name="Morin E."/>
            <person name="Drula E."/>
            <person name="Courty P.E."/>
            <person name="Kohler A."/>
            <person name="Kuo A."/>
            <person name="LaButti K."/>
            <person name="Pangilinan J."/>
            <person name="Lipzen A."/>
            <person name="Riley R."/>
            <person name="Andreopoulos W."/>
            <person name="He G."/>
            <person name="Johnson J."/>
            <person name="Nolan M."/>
            <person name="Tritt A."/>
            <person name="Barry K.W."/>
            <person name="Grigoriev I.V."/>
            <person name="Nagy L.G."/>
            <person name="Hibbett D."/>
            <person name="Henrissat B."/>
            <person name="Matheny P.B."/>
            <person name="Labbe J."/>
            <person name="Martin F.M."/>
        </authorList>
    </citation>
    <scope>NUCLEOTIDE SEQUENCE</scope>
    <source>
        <strain evidence="1">EC-137</strain>
    </source>
</reference>
<evidence type="ECO:0000313" key="1">
    <source>
        <dbReference type="EMBL" id="KAI0037251.1"/>
    </source>
</evidence>
<dbReference type="EMBL" id="MU273465">
    <property type="protein sequence ID" value="KAI0037251.1"/>
    <property type="molecule type" value="Genomic_DNA"/>
</dbReference>
<protein>
    <submittedName>
        <fullName evidence="1">Uncharacterized protein</fullName>
    </submittedName>
</protein>
<keyword evidence="2" id="KW-1185">Reference proteome</keyword>
<reference evidence="1" key="1">
    <citation type="submission" date="2021-02" db="EMBL/GenBank/DDBJ databases">
        <authorList>
            <consortium name="DOE Joint Genome Institute"/>
            <person name="Ahrendt S."/>
            <person name="Looney B.P."/>
            <person name="Miyauchi S."/>
            <person name="Morin E."/>
            <person name="Drula E."/>
            <person name="Courty P.E."/>
            <person name="Chicoki N."/>
            <person name="Fauchery L."/>
            <person name="Kohler A."/>
            <person name="Kuo A."/>
            <person name="Labutti K."/>
            <person name="Pangilinan J."/>
            <person name="Lipzen A."/>
            <person name="Riley R."/>
            <person name="Andreopoulos W."/>
            <person name="He G."/>
            <person name="Johnson J."/>
            <person name="Barry K.W."/>
            <person name="Grigoriev I.V."/>
            <person name="Nagy L."/>
            <person name="Hibbett D."/>
            <person name="Henrissat B."/>
            <person name="Matheny P.B."/>
            <person name="Labbe J."/>
            <person name="Martin F."/>
        </authorList>
    </citation>
    <scope>NUCLEOTIDE SEQUENCE</scope>
    <source>
        <strain evidence="1">EC-137</strain>
    </source>
</reference>
<name>A0ACB8R0U4_9AGAM</name>
<comment type="caution">
    <text evidence="1">The sequence shown here is derived from an EMBL/GenBank/DDBJ whole genome shotgun (WGS) entry which is preliminary data.</text>
</comment>
<accession>A0ACB8R0U4</accession>
<dbReference type="Proteomes" id="UP000814128">
    <property type="component" value="Unassembled WGS sequence"/>
</dbReference>
<evidence type="ECO:0000313" key="2">
    <source>
        <dbReference type="Proteomes" id="UP000814128"/>
    </source>
</evidence>
<gene>
    <name evidence="1" type="ORF">K488DRAFT_81471</name>
</gene>
<organism evidence="1 2">
    <name type="scientific">Vararia minispora EC-137</name>
    <dbReference type="NCBI Taxonomy" id="1314806"/>
    <lineage>
        <taxon>Eukaryota</taxon>
        <taxon>Fungi</taxon>
        <taxon>Dikarya</taxon>
        <taxon>Basidiomycota</taxon>
        <taxon>Agaricomycotina</taxon>
        <taxon>Agaricomycetes</taxon>
        <taxon>Russulales</taxon>
        <taxon>Lachnocladiaceae</taxon>
        <taxon>Vararia</taxon>
    </lineage>
</organism>